<dbReference type="AlphaFoldDB" id="A0A6C0JRM1"/>
<dbReference type="InterPro" id="IPR054075">
    <property type="entry name" value="Gp53-like_C"/>
</dbReference>
<proteinExistence type="predicted"/>
<protein>
    <recommendedName>
        <fullName evidence="1">Putative tail fiber protein gp53-like C-terminal domain-containing protein</fullName>
    </recommendedName>
</protein>
<name>A0A6C0JRM1_9ZZZZ</name>
<dbReference type="EMBL" id="MN740657">
    <property type="protein sequence ID" value="QHU06528.1"/>
    <property type="molecule type" value="Genomic_DNA"/>
</dbReference>
<dbReference type="Pfam" id="PF21882">
    <property type="entry name" value="Gp53-like_C"/>
    <property type="match status" value="1"/>
</dbReference>
<sequence length="76" mass="8305">MSWTPVINLVPPIKGGTNNTGTVTFPLAYPNSNYTIALTPNGATTFVAYVTEQTASGFTFVGDETISYFWMTYHMS</sequence>
<evidence type="ECO:0000313" key="2">
    <source>
        <dbReference type="EMBL" id="QHU06528.1"/>
    </source>
</evidence>
<evidence type="ECO:0000259" key="1">
    <source>
        <dbReference type="Pfam" id="PF21882"/>
    </source>
</evidence>
<organism evidence="2">
    <name type="scientific">viral metagenome</name>
    <dbReference type="NCBI Taxonomy" id="1070528"/>
    <lineage>
        <taxon>unclassified sequences</taxon>
        <taxon>metagenomes</taxon>
        <taxon>organismal metagenomes</taxon>
    </lineage>
</organism>
<reference evidence="2" key="1">
    <citation type="journal article" date="2020" name="Nature">
        <title>Giant virus diversity and host interactions through global metagenomics.</title>
        <authorList>
            <person name="Schulz F."/>
            <person name="Roux S."/>
            <person name="Paez-Espino D."/>
            <person name="Jungbluth S."/>
            <person name="Walsh D.A."/>
            <person name="Denef V.J."/>
            <person name="McMahon K.D."/>
            <person name="Konstantinidis K.T."/>
            <person name="Eloe-Fadrosh E.A."/>
            <person name="Kyrpides N.C."/>
            <person name="Woyke T."/>
        </authorList>
    </citation>
    <scope>NUCLEOTIDE SEQUENCE</scope>
    <source>
        <strain evidence="2">GVMAG-S-1035315-10</strain>
    </source>
</reference>
<feature type="domain" description="Putative tail fiber protein gp53-like C-terminal" evidence="1">
    <location>
        <begin position="15"/>
        <end position="61"/>
    </location>
</feature>
<accession>A0A6C0JRM1</accession>